<dbReference type="Proteomes" id="UP001314263">
    <property type="component" value="Unassembled WGS sequence"/>
</dbReference>
<evidence type="ECO:0000313" key="1">
    <source>
        <dbReference type="EMBL" id="CAK0787338.1"/>
    </source>
</evidence>
<organism evidence="1 2">
    <name type="scientific">Coccomyxa viridis</name>
    <dbReference type="NCBI Taxonomy" id="1274662"/>
    <lineage>
        <taxon>Eukaryota</taxon>
        <taxon>Viridiplantae</taxon>
        <taxon>Chlorophyta</taxon>
        <taxon>core chlorophytes</taxon>
        <taxon>Trebouxiophyceae</taxon>
        <taxon>Trebouxiophyceae incertae sedis</taxon>
        <taxon>Coccomyxaceae</taxon>
        <taxon>Coccomyxa</taxon>
    </lineage>
</organism>
<dbReference type="AlphaFoldDB" id="A0AAV1IJ23"/>
<gene>
    <name evidence="1" type="ORF">CVIRNUC_010557</name>
</gene>
<proteinExistence type="predicted"/>
<accession>A0AAV1IJ23</accession>
<reference evidence="1 2" key="1">
    <citation type="submission" date="2023-10" db="EMBL/GenBank/DDBJ databases">
        <authorList>
            <person name="Maclean D."/>
            <person name="Macfadyen A."/>
        </authorList>
    </citation>
    <scope>NUCLEOTIDE SEQUENCE [LARGE SCALE GENOMIC DNA]</scope>
</reference>
<evidence type="ECO:0000313" key="2">
    <source>
        <dbReference type="Proteomes" id="UP001314263"/>
    </source>
</evidence>
<sequence>MTSGIHLSTPVQLQGRSCVCLPTRLVAHAALRAASHQQRQRSSLISSSLKGLKQHAPQRSIRLQCSAQQATGEGTLISKTEVPAFIPRQDLMDQLLRWARNEATDPDTIGKYGLPIKVEPYANRDGMLWGITVSILRDGALATEVGIRYDEEEVLKHDWVGRGADGFPTLEGNAVAIVGKHLEIRKLDSNPVDEIARTAIRGLCQELVAAINKYYAFGSAFVDDST</sequence>
<comment type="caution">
    <text evidence="1">The sequence shown here is derived from an EMBL/GenBank/DDBJ whole genome shotgun (WGS) entry which is preliminary data.</text>
</comment>
<name>A0AAV1IJ23_9CHLO</name>
<dbReference type="EMBL" id="CAUYUE010000017">
    <property type="protein sequence ID" value="CAK0787338.1"/>
    <property type="molecule type" value="Genomic_DNA"/>
</dbReference>
<protein>
    <submittedName>
        <fullName evidence="1">Uncharacterized protein</fullName>
    </submittedName>
</protein>
<keyword evidence="2" id="KW-1185">Reference proteome</keyword>